<keyword evidence="4" id="KW-1185">Reference proteome</keyword>
<accession>A0AAV6I723</accession>
<evidence type="ECO:0000313" key="3">
    <source>
        <dbReference type="EMBL" id="KAG5524486.1"/>
    </source>
</evidence>
<comment type="similarity">
    <text evidence="1">Belongs to the plant acyltransferase family.</text>
</comment>
<reference evidence="3" key="1">
    <citation type="submission" date="2020-08" db="EMBL/GenBank/DDBJ databases">
        <title>Plant Genome Project.</title>
        <authorList>
            <person name="Zhang R.-G."/>
        </authorList>
    </citation>
    <scope>NUCLEOTIDE SEQUENCE</scope>
    <source>
        <strain evidence="3">WSP0</strain>
        <tissue evidence="3">Leaf</tissue>
    </source>
</reference>
<evidence type="ECO:0000256" key="2">
    <source>
        <dbReference type="ARBA" id="ARBA00022679"/>
    </source>
</evidence>
<evidence type="ECO:0000256" key="1">
    <source>
        <dbReference type="ARBA" id="ARBA00009861"/>
    </source>
</evidence>
<evidence type="ECO:0000313" key="4">
    <source>
        <dbReference type="Proteomes" id="UP000823749"/>
    </source>
</evidence>
<organism evidence="3 4">
    <name type="scientific">Rhododendron griersonianum</name>
    <dbReference type="NCBI Taxonomy" id="479676"/>
    <lineage>
        <taxon>Eukaryota</taxon>
        <taxon>Viridiplantae</taxon>
        <taxon>Streptophyta</taxon>
        <taxon>Embryophyta</taxon>
        <taxon>Tracheophyta</taxon>
        <taxon>Spermatophyta</taxon>
        <taxon>Magnoliopsida</taxon>
        <taxon>eudicotyledons</taxon>
        <taxon>Gunneridae</taxon>
        <taxon>Pentapetalae</taxon>
        <taxon>asterids</taxon>
        <taxon>Ericales</taxon>
        <taxon>Ericaceae</taxon>
        <taxon>Ericoideae</taxon>
        <taxon>Rhodoreae</taxon>
        <taxon>Rhododendron</taxon>
    </lineage>
</organism>
<dbReference type="InterPro" id="IPR050898">
    <property type="entry name" value="Plant_acyltransferase"/>
</dbReference>
<comment type="caution">
    <text evidence="3">The sequence shown here is derived from an EMBL/GenBank/DDBJ whole genome shotgun (WGS) entry which is preliminary data.</text>
</comment>
<name>A0AAV6I723_9ERIC</name>
<dbReference type="InterPro" id="IPR023213">
    <property type="entry name" value="CAT-like_dom_sf"/>
</dbReference>
<dbReference type="Pfam" id="PF02458">
    <property type="entry name" value="Transferase"/>
    <property type="match status" value="1"/>
</dbReference>
<dbReference type="Gene3D" id="3.30.559.10">
    <property type="entry name" value="Chloramphenicol acetyltransferase-like domain"/>
    <property type="match status" value="2"/>
</dbReference>
<dbReference type="AlphaFoldDB" id="A0AAV6I723"/>
<proteinExistence type="inferred from homology"/>
<dbReference type="Proteomes" id="UP000823749">
    <property type="component" value="Chromosome 11"/>
</dbReference>
<dbReference type="PANTHER" id="PTHR31147">
    <property type="entry name" value="ACYL TRANSFERASE 4"/>
    <property type="match status" value="1"/>
</dbReference>
<protein>
    <recommendedName>
        <fullName evidence="5">13-hydroxylupanine O-tigloyltransferase</fullName>
    </recommendedName>
</protein>
<dbReference type="GO" id="GO:0016740">
    <property type="term" value="F:transferase activity"/>
    <property type="evidence" value="ECO:0007669"/>
    <property type="project" value="UniProtKB-KW"/>
</dbReference>
<sequence>MFYKSNPFMEGEDLVRVIREGLAKALSFYYPFAGRLVEGPNRKLLVDCTSEGVLFVEADAEVTRFRCGGFAFALRLNHTMNDGAGFVQFLNAIAEFTKGKEAAAPFTTNMNK</sequence>
<dbReference type="EMBL" id="JACTNZ010000011">
    <property type="protein sequence ID" value="KAG5524486.1"/>
    <property type="molecule type" value="Genomic_DNA"/>
</dbReference>
<dbReference type="PANTHER" id="PTHR31147:SF66">
    <property type="entry name" value="OS05G0315700 PROTEIN"/>
    <property type="match status" value="1"/>
</dbReference>
<dbReference type="GO" id="GO:0009723">
    <property type="term" value="P:response to ethylene"/>
    <property type="evidence" value="ECO:0007669"/>
    <property type="project" value="UniProtKB-ARBA"/>
</dbReference>
<keyword evidence="2" id="KW-0808">Transferase</keyword>
<gene>
    <name evidence="3" type="ORF">RHGRI_031223</name>
</gene>
<evidence type="ECO:0008006" key="5">
    <source>
        <dbReference type="Google" id="ProtNLM"/>
    </source>
</evidence>